<dbReference type="InterPro" id="IPR042098">
    <property type="entry name" value="TauD-like_sf"/>
</dbReference>
<feature type="domain" description="TauD/TfdA-like" evidence="6">
    <location>
        <begin position="16"/>
        <end position="283"/>
    </location>
</feature>
<dbReference type="Gene3D" id="3.60.130.10">
    <property type="entry name" value="Clavaminate synthase-like"/>
    <property type="match status" value="1"/>
</dbReference>
<dbReference type="GO" id="GO:0006790">
    <property type="term" value="P:sulfur compound metabolic process"/>
    <property type="evidence" value="ECO:0007669"/>
    <property type="project" value="TreeGrafter"/>
</dbReference>
<keyword evidence="9" id="KW-1185">Reference proteome</keyword>
<dbReference type="Pfam" id="PF02668">
    <property type="entry name" value="TauD"/>
    <property type="match status" value="1"/>
</dbReference>
<evidence type="ECO:0000256" key="4">
    <source>
        <dbReference type="ARBA" id="ARBA00023002"/>
    </source>
</evidence>
<evidence type="ECO:0000313" key="9">
    <source>
        <dbReference type="Proteomes" id="UP000557688"/>
    </source>
</evidence>
<evidence type="ECO:0000259" key="6">
    <source>
        <dbReference type="Pfam" id="PF02668"/>
    </source>
</evidence>
<evidence type="ECO:0000256" key="5">
    <source>
        <dbReference type="ARBA" id="ARBA00023004"/>
    </source>
</evidence>
<organism evidence="8 10">
    <name type="scientific">Endobacter medicaginis</name>
    <dbReference type="NCBI Taxonomy" id="1181271"/>
    <lineage>
        <taxon>Bacteria</taxon>
        <taxon>Pseudomonadati</taxon>
        <taxon>Pseudomonadota</taxon>
        <taxon>Alphaproteobacteria</taxon>
        <taxon>Acetobacterales</taxon>
        <taxon>Acetobacteraceae</taxon>
        <taxon>Endobacter</taxon>
    </lineage>
</organism>
<keyword evidence="5" id="KW-0408">Iron</keyword>
<dbReference type="EMBL" id="JABXXQ010000308">
    <property type="protein sequence ID" value="NVN31196.1"/>
    <property type="molecule type" value="Genomic_DNA"/>
</dbReference>
<keyword evidence="3 8" id="KW-0223">Dioxygenase</keyword>
<sequence length="306" mass="33316">MTDTAVIDSIAASRRTELTEPLGTRFDGLDLRDHLTPAFGTMLRRLLARRGVVVFGGQEALSPAGQVAFTRLLGEPVPNAGRSFELDGQNEITVLSNVVENGMAMGSAVAGRAWHTDSAYTAQPAAYTVLHGIEVPASGGGTAFGDLRRAWRAIGEARRAQLRGRRATYSACRLFHRQSGPVSAEERALYPEVTHPLVRLHPETGEECLYINDNDLVGIEGMDDAEARDFVAEMFALASDDGRGVLIHDWRPGDLVAWDNRFLIHVGLPYDTKRERRRLHRAWTRGEVPIAAPASAPVSAPVMAAV</sequence>
<dbReference type="GO" id="GO:0005737">
    <property type="term" value="C:cytoplasm"/>
    <property type="evidence" value="ECO:0007669"/>
    <property type="project" value="TreeGrafter"/>
</dbReference>
<dbReference type="RefSeq" id="WP_176625340.1">
    <property type="nucleotide sequence ID" value="NZ_JABXXQ010000308.1"/>
</dbReference>
<evidence type="ECO:0000313" key="10">
    <source>
        <dbReference type="Proteomes" id="UP000565205"/>
    </source>
</evidence>
<dbReference type="Proteomes" id="UP000557688">
    <property type="component" value="Unassembled WGS sequence"/>
</dbReference>
<evidence type="ECO:0000313" key="8">
    <source>
        <dbReference type="EMBL" id="NVN31196.1"/>
    </source>
</evidence>
<evidence type="ECO:0000256" key="3">
    <source>
        <dbReference type="ARBA" id="ARBA00022964"/>
    </source>
</evidence>
<evidence type="ECO:0000313" key="7">
    <source>
        <dbReference type="EMBL" id="MBB3174095.1"/>
    </source>
</evidence>
<dbReference type="PANTHER" id="PTHR30468:SF1">
    <property type="entry name" value="ALPHA-KETOGLUTARATE-DEPENDENT SULFONATE DIOXYGENASE"/>
    <property type="match status" value="1"/>
</dbReference>
<dbReference type="GO" id="GO:0000908">
    <property type="term" value="F:taurine dioxygenase activity"/>
    <property type="evidence" value="ECO:0007669"/>
    <property type="project" value="TreeGrafter"/>
</dbReference>
<name>A0A850NTU0_9PROT</name>
<evidence type="ECO:0000256" key="2">
    <source>
        <dbReference type="ARBA" id="ARBA00022723"/>
    </source>
</evidence>
<dbReference type="PANTHER" id="PTHR30468">
    <property type="entry name" value="ALPHA-KETOGLUTARATE-DEPENDENT SULFONATE DIOXYGENASE"/>
    <property type="match status" value="1"/>
</dbReference>
<protein>
    <submittedName>
        <fullName evidence="7">Alpha-ketoglutarate-dependent taurine dioxygenase</fullName>
    </submittedName>
    <submittedName>
        <fullName evidence="8">TauD/TfdA family dioxygenase</fullName>
    </submittedName>
</protein>
<keyword evidence="4" id="KW-0560">Oxidoreductase</keyword>
<dbReference type="AlphaFoldDB" id="A0A850NTU0"/>
<evidence type="ECO:0000256" key="1">
    <source>
        <dbReference type="ARBA" id="ARBA00005896"/>
    </source>
</evidence>
<proteinExistence type="inferred from homology"/>
<comment type="caution">
    <text evidence="8">The sequence shown here is derived from an EMBL/GenBank/DDBJ whole genome shotgun (WGS) entry which is preliminary data.</text>
</comment>
<dbReference type="SUPFAM" id="SSF51197">
    <property type="entry name" value="Clavaminate synthase-like"/>
    <property type="match status" value="1"/>
</dbReference>
<gene>
    <name evidence="7" type="ORF">FHR90_001931</name>
    <name evidence="8" type="ORF">HUK83_12740</name>
</gene>
<reference evidence="7 9" key="2">
    <citation type="submission" date="2020-08" db="EMBL/GenBank/DDBJ databases">
        <title>Genomic Encyclopedia of Type Strains, Phase III (KMG-III): the genomes of soil and plant-associated and newly described type strains.</title>
        <authorList>
            <person name="Whitman W."/>
        </authorList>
    </citation>
    <scope>NUCLEOTIDE SEQUENCE [LARGE SCALE GENOMIC DNA]</scope>
    <source>
        <strain evidence="7 9">CECT 8088</strain>
    </source>
</reference>
<accession>A0A850NTU0</accession>
<dbReference type="Proteomes" id="UP000565205">
    <property type="component" value="Unassembled WGS sequence"/>
</dbReference>
<dbReference type="EMBL" id="JACHXV010000006">
    <property type="protein sequence ID" value="MBB3174095.1"/>
    <property type="molecule type" value="Genomic_DNA"/>
</dbReference>
<dbReference type="InterPro" id="IPR003819">
    <property type="entry name" value="TauD/TfdA-like"/>
</dbReference>
<comment type="similarity">
    <text evidence="1">Belongs to the TfdA dioxygenase family.</text>
</comment>
<dbReference type="InterPro" id="IPR051323">
    <property type="entry name" value="AtsK-like"/>
</dbReference>
<dbReference type="GO" id="GO:0046872">
    <property type="term" value="F:metal ion binding"/>
    <property type="evidence" value="ECO:0007669"/>
    <property type="project" value="UniProtKB-KW"/>
</dbReference>
<reference evidence="8 10" key="1">
    <citation type="submission" date="2020-06" db="EMBL/GenBank/DDBJ databases">
        <title>Description of novel acetic acid bacteria.</title>
        <authorList>
            <person name="Sombolestani A."/>
        </authorList>
    </citation>
    <scope>NUCLEOTIDE SEQUENCE [LARGE SCALE GENOMIC DNA]</scope>
    <source>
        <strain evidence="8 10">LMG 26838</strain>
    </source>
</reference>
<keyword evidence="2" id="KW-0479">Metal-binding</keyword>